<organism evidence="1 2">
    <name type="scientific">Taibaiella chishuiensis</name>
    <dbReference type="NCBI Taxonomy" id="1434707"/>
    <lineage>
        <taxon>Bacteria</taxon>
        <taxon>Pseudomonadati</taxon>
        <taxon>Bacteroidota</taxon>
        <taxon>Chitinophagia</taxon>
        <taxon>Chitinophagales</taxon>
        <taxon>Chitinophagaceae</taxon>
        <taxon>Taibaiella</taxon>
    </lineage>
</organism>
<comment type="caution">
    <text evidence="1">The sequence shown here is derived from an EMBL/GenBank/DDBJ whole genome shotgun (WGS) entry which is preliminary data.</text>
</comment>
<proteinExistence type="predicted"/>
<dbReference type="AlphaFoldDB" id="A0A2P8CXW5"/>
<reference evidence="1 2" key="1">
    <citation type="submission" date="2018-03" db="EMBL/GenBank/DDBJ databases">
        <title>Genomic Encyclopedia of Type Strains, Phase III (KMG-III): the genomes of soil and plant-associated and newly described type strains.</title>
        <authorList>
            <person name="Whitman W."/>
        </authorList>
    </citation>
    <scope>NUCLEOTIDE SEQUENCE [LARGE SCALE GENOMIC DNA]</scope>
    <source>
        <strain evidence="1 2">CGMCC 1.12700</strain>
    </source>
</reference>
<name>A0A2P8CXW5_9BACT</name>
<evidence type="ECO:0000313" key="2">
    <source>
        <dbReference type="Proteomes" id="UP000240572"/>
    </source>
</evidence>
<keyword evidence="2" id="KW-1185">Reference proteome</keyword>
<evidence type="ECO:0000313" key="1">
    <source>
        <dbReference type="EMBL" id="PSK89777.1"/>
    </source>
</evidence>
<gene>
    <name evidence="1" type="ORF">B0I18_11076</name>
</gene>
<dbReference type="Proteomes" id="UP000240572">
    <property type="component" value="Unassembled WGS sequence"/>
</dbReference>
<sequence length="58" mass="6582">MQKKPKKKSLSLAKKTIVSFSEQVKVERQTEQVKGGNITITFIPYCSLSFMVSCIDAW</sequence>
<dbReference type="RefSeq" id="WP_181358552.1">
    <property type="nucleotide sequence ID" value="NZ_PYGD01000010.1"/>
</dbReference>
<protein>
    <submittedName>
        <fullName evidence="1">Uncharacterized protein</fullName>
    </submittedName>
</protein>
<accession>A0A2P8CXW5</accession>
<dbReference type="EMBL" id="PYGD01000010">
    <property type="protein sequence ID" value="PSK89777.1"/>
    <property type="molecule type" value="Genomic_DNA"/>
</dbReference>